<keyword evidence="2" id="KW-1185">Reference proteome</keyword>
<organism evidence="1 2">
    <name type="scientific">Ixodes persulcatus</name>
    <name type="common">Taiga tick</name>
    <dbReference type="NCBI Taxonomy" id="34615"/>
    <lineage>
        <taxon>Eukaryota</taxon>
        <taxon>Metazoa</taxon>
        <taxon>Ecdysozoa</taxon>
        <taxon>Arthropoda</taxon>
        <taxon>Chelicerata</taxon>
        <taxon>Arachnida</taxon>
        <taxon>Acari</taxon>
        <taxon>Parasitiformes</taxon>
        <taxon>Ixodida</taxon>
        <taxon>Ixodoidea</taxon>
        <taxon>Ixodidae</taxon>
        <taxon>Ixodinae</taxon>
        <taxon>Ixodes</taxon>
    </lineage>
</organism>
<gene>
    <name evidence="1" type="ORF">HPB47_001651</name>
</gene>
<name>A0AC60PNE2_IXOPE</name>
<evidence type="ECO:0000313" key="2">
    <source>
        <dbReference type="Proteomes" id="UP000805193"/>
    </source>
</evidence>
<proteinExistence type="predicted"/>
<comment type="caution">
    <text evidence="1">The sequence shown here is derived from an EMBL/GenBank/DDBJ whole genome shotgun (WGS) entry which is preliminary data.</text>
</comment>
<sequence>MDTDSAERQMPVLTPEQDRVRNRDVDGPGESSPSSGLVANSQTQGDRKRGFRSDGLIEKEIELVREKERLIRLELELEHLRSGTQTRASGGGMEFKLRNEALSFSRLMKGVLTPMPSSDTLVPSWLDTVENVFERYMVPERLRGYLVRPYFTESMRALVNRLNVGERSGYGAVKERVLLELGLSRAEVWRPFIETTTSLKEKHKNARQGIIPENSRVKCFKCKELGHLSRECPLKKTPHEELLFHKKRVDAEKVTVEENSSCEPDKVTTDVGKTDGNNLDHQGQKSPESSVREAPQILVQADDTKRSSKDNRSCVSVQADVDDRNELNVSRAWRTSQRFEDNHDEQVNVDDERPYTLPGRQAFRRSEDDPCLNFDNVEAGPNILPELGKFRQANEDHVENMGVGYKENPRASRRSEDDPCVNFDNVEAGPDILPGLRKFRQANDDHVENMGARYKEEPRVSPGRQTFRQAEDDDGKNVGDDEGPNLSPGRQAFGRAEDVHDENVNVDDEIQPNILLWLQTFCQADDDHGKDVGVDKQSDILVGRLPSQRAGEDVRESGDSDEDAVFEMKSSQNITRDVDEDLITCQPATCERVGSAEDVDNGDRLRGPFLIPTISCLRRRVPAQSRRKNIFTQFNVSALYMGGDVVETTPEFTAKWNMTYRRGPLKPEHAGMKVRLTVNNEWKRVEVFNVIGVLKGSHEPDRYSMLGNHHDAWGRGTIDPSSATAPMMEQAYVLGQLVKKGIWRPRRSIIFGVWAAEEIAIAGSGEWVEDKFLLLNHGAVGYVNVDNCPSGPSFVPYASPSLKNTFYTAAQLVPHGNQTLLEFWREFENVAAPALPNVRLTHGGADNNAFNFYAGIPAVALTFRPDPKKYSATYASYHTAYETFHLYETFIDKDFSGMKRCAQTQLVLTLYLSEAELLPYNMMDLGDALSTAYGKLEQKFTPHTDHTVDIGWLKKEISLFKTAASEWHKWLSNQKTFDMGTLRMVNDRMMLVERAFIKPEGLMGRPTIRHLAFAPQLANAYAGAGFPTVHDQLYYLARMKPNTPEVKQAWDDIRRNVNDAALAIRAARLLIDPNMII</sequence>
<dbReference type="Proteomes" id="UP000805193">
    <property type="component" value="Unassembled WGS sequence"/>
</dbReference>
<evidence type="ECO:0000313" key="1">
    <source>
        <dbReference type="EMBL" id="KAG0422529.1"/>
    </source>
</evidence>
<protein>
    <submittedName>
        <fullName evidence="1">Uncharacterized protein</fullName>
    </submittedName>
</protein>
<reference evidence="1 2" key="1">
    <citation type="journal article" date="2020" name="Cell">
        <title>Large-Scale Comparative Analyses of Tick Genomes Elucidate Their Genetic Diversity and Vector Capacities.</title>
        <authorList>
            <consortium name="Tick Genome and Microbiome Consortium (TIGMIC)"/>
            <person name="Jia N."/>
            <person name="Wang J."/>
            <person name="Shi W."/>
            <person name="Du L."/>
            <person name="Sun Y."/>
            <person name="Zhan W."/>
            <person name="Jiang J.F."/>
            <person name="Wang Q."/>
            <person name="Zhang B."/>
            <person name="Ji P."/>
            <person name="Bell-Sakyi L."/>
            <person name="Cui X.M."/>
            <person name="Yuan T.T."/>
            <person name="Jiang B.G."/>
            <person name="Yang W.F."/>
            <person name="Lam T.T."/>
            <person name="Chang Q.C."/>
            <person name="Ding S.J."/>
            <person name="Wang X.J."/>
            <person name="Zhu J.G."/>
            <person name="Ruan X.D."/>
            <person name="Zhao L."/>
            <person name="Wei J.T."/>
            <person name="Ye R.Z."/>
            <person name="Que T.C."/>
            <person name="Du C.H."/>
            <person name="Zhou Y.H."/>
            <person name="Cheng J.X."/>
            <person name="Dai P.F."/>
            <person name="Guo W.B."/>
            <person name="Han X.H."/>
            <person name="Huang E.J."/>
            <person name="Li L.F."/>
            <person name="Wei W."/>
            <person name="Gao Y.C."/>
            <person name="Liu J.Z."/>
            <person name="Shao H.Z."/>
            <person name="Wang X."/>
            <person name="Wang C.C."/>
            <person name="Yang T.C."/>
            <person name="Huo Q.B."/>
            <person name="Li W."/>
            <person name="Chen H.Y."/>
            <person name="Chen S.E."/>
            <person name="Zhou L.G."/>
            <person name="Ni X.B."/>
            <person name="Tian J.H."/>
            <person name="Sheng Y."/>
            <person name="Liu T."/>
            <person name="Pan Y.S."/>
            <person name="Xia L.Y."/>
            <person name="Li J."/>
            <person name="Zhao F."/>
            <person name="Cao W.C."/>
        </authorList>
    </citation>
    <scope>NUCLEOTIDE SEQUENCE [LARGE SCALE GENOMIC DNA]</scope>
    <source>
        <strain evidence="1">Iper-2018</strain>
    </source>
</reference>
<accession>A0AC60PNE2</accession>
<dbReference type="EMBL" id="JABSTQ010010213">
    <property type="protein sequence ID" value="KAG0422529.1"/>
    <property type="molecule type" value="Genomic_DNA"/>
</dbReference>